<reference evidence="12 13" key="1">
    <citation type="submission" date="2020-10" db="EMBL/GenBank/DDBJ databases">
        <title>Plant Genome Project.</title>
        <authorList>
            <person name="Zhang R.-G."/>
        </authorList>
    </citation>
    <scope>NUCLEOTIDE SEQUENCE [LARGE SCALE GENOMIC DNA]</scope>
    <source>
        <strain evidence="12">FAFU-HL-1</strain>
        <tissue evidence="12">Leaf</tissue>
    </source>
</reference>
<keyword evidence="8" id="KW-0010">Activator</keyword>
<evidence type="ECO:0000256" key="11">
    <source>
        <dbReference type="SAM" id="MobiDB-lite"/>
    </source>
</evidence>
<evidence type="ECO:0000256" key="1">
    <source>
        <dbReference type="ARBA" id="ARBA00004123"/>
    </source>
</evidence>
<evidence type="ECO:0000256" key="5">
    <source>
        <dbReference type="ARBA" id="ARBA00022833"/>
    </source>
</evidence>
<evidence type="ECO:0000256" key="3">
    <source>
        <dbReference type="ARBA" id="ARBA00022473"/>
    </source>
</evidence>
<gene>
    <name evidence="12" type="ORF">SADUNF_Sadunf02G0023500</name>
</gene>
<keyword evidence="10" id="KW-0927">Auxin signaling pathway</keyword>
<evidence type="ECO:0000313" key="13">
    <source>
        <dbReference type="Proteomes" id="UP000657918"/>
    </source>
</evidence>
<dbReference type="GO" id="GO:0003677">
    <property type="term" value="F:DNA binding"/>
    <property type="evidence" value="ECO:0007669"/>
    <property type="project" value="UniProtKB-KW"/>
</dbReference>
<proteinExistence type="inferred from homology"/>
<dbReference type="PANTHER" id="PTHR31604">
    <property type="entry name" value="PROTEIN LATERAL ROOT PRIMORDIUM 1"/>
    <property type="match status" value="1"/>
</dbReference>
<keyword evidence="7" id="KW-0238">DNA-binding</keyword>
<evidence type="ECO:0000256" key="4">
    <source>
        <dbReference type="ARBA" id="ARBA00022723"/>
    </source>
</evidence>
<dbReference type="GO" id="GO:0005634">
    <property type="term" value="C:nucleus"/>
    <property type="evidence" value="ECO:0007669"/>
    <property type="project" value="UniProtKB-SubCell"/>
</dbReference>
<dbReference type="GO" id="GO:0046872">
    <property type="term" value="F:metal ion binding"/>
    <property type="evidence" value="ECO:0007669"/>
    <property type="project" value="UniProtKB-KW"/>
</dbReference>
<dbReference type="EMBL" id="JADGMS010000002">
    <property type="protein sequence ID" value="KAF9686764.1"/>
    <property type="molecule type" value="Genomic_DNA"/>
</dbReference>
<sequence length="357" mass="38848">MAGWFYLGGREGPSSKQDQEKEVNNSSLFLYRSSNEEIYNNNKGFELWPQYFPQQQNMNSFSFGVGPSRRSFSDDHSPGSGFTVMRQGGGGLGGGMNCQDCGNQAKKDCPHLRCRTCCKSRGFQCQTHVKSTWVPAAKRRERQQQLAALQQQNQEQQQQQQQQFRGENPKRQRENQGGASSLACTRLAATTSGKVVLLLLLLGALNTNKDQRKSPLLLIYDGGIPFVLKSFDGLEMTAFPPEVNSQAVFRCVKVSALDDAEDQLAYQTAVNIGGHVFRGILYDQGPDGRYTSTGGESSSSGAQQLGLITAATTSTAATTANTSNPAAGNTLFDPSSLYPAPLNAFIAGTQFFPPPRS</sequence>
<evidence type="ECO:0000256" key="8">
    <source>
        <dbReference type="ARBA" id="ARBA00023159"/>
    </source>
</evidence>
<evidence type="ECO:0000256" key="6">
    <source>
        <dbReference type="ARBA" id="ARBA00023070"/>
    </source>
</evidence>
<dbReference type="Proteomes" id="UP000657918">
    <property type="component" value="Unassembled WGS sequence"/>
</dbReference>
<comment type="subcellular location">
    <subcellularLocation>
        <location evidence="1">Nucleus</location>
    </subcellularLocation>
</comment>
<evidence type="ECO:0000256" key="10">
    <source>
        <dbReference type="ARBA" id="ARBA00023294"/>
    </source>
</evidence>
<dbReference type="GO" id="GO:0009734">
    <property type="term" value="P:auxin-activated signaling pathway"/>
    <property type="evidence" value="ECO:0007669"/>
    <property type="project" value="UniProtKB-KW"/>
</dbReference>
<keyword evidence="6" id="KW-0073">Auxin biosynthesis</keyword>
<dbReference type="GO" id="GO:0045893">
    <property type="term" value="P:positive regulation of DNA-templated transcription"/>
    <property type="evidence" value="ECO:0007669"/>
    <property type="project" value="TreeGrafter"/>
</dbReference>
<keyword evidence="9" id="KW-0539">Nucleus</keyword>
<dbReference type="GO" id="GO:0009851">
    <property type="term" value="P:auxin biosynthetic process"/>
    <property type="evidence" value="ECO:0007669"/>
    <property type="project" value="UniProtKB-KW"/>
</dbReference>
<evidence type="ECO:0000313" key="12">
    <source>
        <dbReference type="EMBL" id="KAF9686764.1"/>
    </source>
</evidence>
<feature type="region of interest" description="Disordered" evidence="11">
    <location>
        <begin position="140"/>
        <end position="179"/>
    </location>
</feature>
<keyword evidence="4" id="KW-0479">Metal-binding</keyword>
<dbReference type="InterPro" id="IPR006510">
    <property type="entry name" value="Znf_LRP1"/>
</dbReference>
<keyword evidence="13" id="KW-1185">Reference proteome</keyword>
<dbReference type="Pfam" id="PF05142">
    <property type="entry name" value="DUF702"/>
    <property type="match status" value="1"/>
</dbReference>
<dbReference type="OrthoDB" id="692274at2759"/>
<dbReference type="GO" id="GO:0003700">
    <property type="term" value="F:DNA-binding transcription factor activity"/>
    <property type="evidence" value="ECO:0007669"/>
    <property type="project" value="InterPro"/>
</dbReference>
<feature type="region of interest" description="Disordered" evidence="11">
    <location>
        <begin position="1"/>
        <end position="23"/>
    </location>
</feature>
<dbReference type="NCBIfam" id="TIGR01623">
    <property type="entry name" value="put_zinc_LRP1"/>
    <property type="match status" value="1"/>
</dbReference>
<evidence type="ECO:0000256" key="7">
    <source>
        <dbReference type="ARBA" id="ARBA00023125"/>
    </source>
</evidence>
<comment type="similarity">
    <text evidence="2">Belongs to the SHI protein family.</text>
</comment>
<keyword evidence="5" id="KW-0862">Zinc</keyword>
<dbReference type="AlphaFoldDB" id="A0A835N5T9"/>
<comment type="caution">
    <text evidence="12">The sequence shown here is derived from an EMBL/GenBank/DDBJ whole genome shotgun (WGS) entry which is preliminary data.</text>
</comment>
<evidence type="ECO:0000256" key="2">
    <source>
        <dbReference type="ARBA" id="ARBA00006911"/>
    </source>
</evidence>
<organism evidence="12 13">
    <name type="scientific">Salix dunnii</name>
    <dbReference type="NCBI Taxonomy" id="1413687"/>
    <lineage>
        <taxon>Eukaryota</taxon>
        <taxon>Viridiplantae</taxon>
        <taxon>Streptophyta</taxon>
        <taxon>Embryophyta</taxon>
        <taxon>Tracheophyta</taxon>
        <taxon>Spermatophyta</taxon>
        <taxon>Magnoliopsida</taxon>
        <taxon>eudicotyledons</taxon>
        <taxon>Gunneridae</taxon>
        <taxon>Pentapetalae</taxon>
        <taxon>rosids</taxon>
        <taxon>fabids</taxon>
        <taxon>Malpighiales</taxon>
        <taxon>Salicaceae</taxon>
        <taxon>Saliceae</taxon>
        <taxon>Salix</taxon>
    </lineage>
</organism>
<accession>A0A835N5T9</accession>
<name>A0A835N5T9_9ROSI</name>
<feature type="compositionally biased region" description="Low complexity" evidence="11">
    <location>
        <begin position="144"/>
        <end position="163"/>
    </location>
</feature>
<dbReference type="InterPro" id="IPR007818">
    <property type="entry name" value="SHI"/>
</dbReference>
<protein>
    <submittedName>
        <fullName evidence="12">Uncharacterized protein</fullName>
    </submittedName>
</protein>
<evidence type="ECO:0000256" key="9">
    <source>
        <dbReference type="ARBA" id="ARBA00023242"/>
    </source>
</evidence>
<dbReference type="PANTHER" id="PTHR31604:SF2">
    <property type="entry name" value="PROTEIN SHI RELATED SEQUENCE 7"/>
    <property type="match status" value="1"/>
</dbReference>
<dbReference type="InterPro" id="IPR006511">
    <property type="entry name" value="SHI_C"/>
</dbReference>
<keyword evidence="3" id="KW-0217">Developmental protein</keyword>
<dbReference type="NCBIfam" id="TIGR01624">
    <property type="entry name" value="LRP1_Cterm"/>
    <property type="match status" value="1"/>
</dbReference>